<dbReference type="EMBL" id="JTDY01001495">
    <property type="protein sequence ID" value="KOB73736.1"/>
    <property type="molecule type" value="Genomic_DNA"/>
</dbReference>
<keyword evidence="4 5" id="KW-0472">Membrane</keyword>
<keyword evidence="7" id="KW-1185">Reference proteome</keyword>
<evidence type="ECO:0000313" key="6">
    <source>
        <dbReference type="EMBL" id="KOB73736.1"/>
    </source>
</evidence>
<gene>
    <name evidence="6" type="ORF">OBRU01_10492</name>
</gene>
<dbReference type="PANTHER" id="PTHR48021">
    <property type="match status" value="1"/>
</dbReference>
<dbReference type="AlphaFoldDB" id="A0A0L7LEY2"/>
<sequence>IGWLSPMGPLLKSTSTPASEPFSDADVSWLAAALPLAAICGIPFFSYSSDRFGRKVSWAIKLSWITPTALIVARVIAGLAAGGCFIVVPVYIKEISEDSWRGALGSMNMTLCKLGVIFVYAVGMTSSYSVNQIIYLVVAMSHVVLFSFMPESPNYLLKIGREKRATRAISWLRSIDEEHAAVAGELAKLKAEQKRFLEMPHVTLLSVADVFARAGTAWSPNTLALFVGSLQLAGSFFTTMSIEKFGRKVRARMAGVSMAFSFLCSSMTVLFYTPVANQFGPYVVFYTFSAVSLLGVLYTVLWVPETKGKSLEQIQRTRPRSGASVHNRFNW</sequence>
<protein>
    <submittedName>
        <fullName evidence="6">Putative sugar transporter</fullName>
    </submittedName>
</protein>
<dbReference type="GO" id="GO:0022857">
    <property type="term" value="F:transmembrane transporter activity"/>
    <property type="evidence" value="ECO:0007669"/>
    <property type="project" value="InterPro"/>
</dbReference>
<dbReference type="GO" id="GO:0016020">
    <property type="term" value="C:membrane"/>
    <property type="evidence" value="ECO:0007669"/>
    <property type="project" value="UniProtKB-SubCell"/>
</dbReference>
<dbReference type="SUPFAM" id="SSF103473">
    <property type="entry name" value="MFS general substrate transporter"/>
    <property type="match status" value="1"/>
</dbReference>
<comment type="caution">
    <text evidence="6">The sequence shown here is derived from an EMBL/GenBank/DDBJ whole genome shotgun (WGS) entry which is preliminary data.</text>
</comment>
<feature type="transmembrane region" description="Helical" evidence="5">
    <location>
        <begin position="279"/>
        <end position="303"/>
    </location>
</feature>
<dbReference type="InterPro" id="IPR005828">
    <property type="entry name" value="MFS_sugar_transport-like"/>
</dbReference>
<organism evidence="6 7">
    <name type="scientific">Operophtera brumata</name>
    <name type="common">Winter moth</name>
    <name type="synonym">Phalaena brumata</name>
    <dbReference type="NCBI Taxonomy" id="104452"/>
    <lineage>
        <taxon>Eukaryota</taxon>
        <taxon>Metazoa</taxon>
        <taxon>Ecdysozoa</taxon>
        <taxon>Arthropoda</taxon>
        <taxon>Hexapoda</taxon>
        <taxon>Insecta</taxon>
        <taxon>Pterygota</taxon>
        <taxon>Neoptera</taxon>
        <taxon>Endopterygota</taxon>
        <taxon>Lepidoptera</taxon>
        <taxon>Glossata</taxon>
        <taxon>Ditrysia</taxon>
        <taxon>Geometroidea</taxon>
        <taxon>Geometridae</taxon>
        <taxon>Larentiinae</taxon>
        <taxon>Operophtera</taxon>
    </lineage>
</organism>
<dbReference type="InterPro" id="IPR005829">
    <property type="entry name" value="Sugar_transporter_CS"/>
</dbReference>
<keyword evidence="6" id="KW-0762">Sugar transport</keyword>
<dbReference type="Pfam" id="PF00083">
    <property type="entry name" value="Sugar_tr"/>
    <property type="match status" value="2"/>
</dbReference>
<dbReference type="PROSITE" id="PS00217">
    <property type="entry name" value="SUGAR_TRANSPORT_2"/>
    <property type="match status" value="1"/>
</dbReference>
<accession>A0A0L7LEY2</accession>
<keyword evidence="6" id="KW-0813">Transport</keyword>
<feature type="non-terminal residue" evidence="6">
    <location>
        <position position="1"/>
    </location>
</feature>
<feature type="transmembrane region" description="Helical" evidence="5">
    <location>
        <begin position="68"/>
        <end position="92"/>
    </location>
</feature>
<dbReference type="InterPro" id="IPR050549">
    <property type="entry name" value="MFS_Trehalose_Transporter"/>
</dbReference>
<evidence type="ECO:0000256" key="3">
    <source>
        <dbReference type="ARBA" id="ARBA00022989"/>
    </source>
</evidence>
<feature type="transmembrane region" description="Helical" evidence="5">
    <location>
        <begin position="254"/>
        <end position="273"/>
    </location>
</feature>
<feature type="transmembrane region" description="Helical" evidence="5">
    <location>
        <begin position="27"/>
        <end position="47"/>
    </location>
</feature>
<dbReference type="Gene3D" id="1.20.1250.20">
    <property type="entry name" value="MFS general substrate transporter like domains"/>
    <property type="match status" value="2"/>
</dbReference>
<proteinExistence type="predicted"/>
<evidence type="ECO:0000313" key="7">
    <source>
        <dbReference type="Proteomes" id="UP000037510"/>
    </source>
</evidence>
<evidence type="ECO:0000256" key="2">
    <source>
        <dbReference type="ARBA" id="ARBA00022692"/>
    </source>
</evidence>
<dbReference type="Proteomes" id="UP000037510">
    <property type="component" value="Unassembled WGS sequence"/>
</dbReference>
<keyword evidence="2 5" id="KW-0812">Transmembrane</keyword>
<dbReference type="InterPro" id="IPR036259">
    <property type="entry name" value="MFS_trans_sf"/>
</dbReference>
<reference evidence="6 7" key="1">
    <citation type="journal article" date="2015" name="Genome Biol. Evol.">
        <title>The genome of winter moth (Operophtera brumata) provides a genomic perspective on sexual dimorphism and phenology.</title>
        <authorList>
            <person name="Derks M.F."/>
            <person name="Smit S."/>
            <person name="Salis L."/>
            <person name="Schijlen E."/>
            <person name="Bossers A."/>
            <person name="Mateman C."/>
            <person name="Pijl A.S."/>
            <person name="de Ridder D."/>
            <person name="Groenen M.A."/>
            <person name="Visser M.E."/>
            <person name="Megens H.J."/>
        </authorList>
    </citation>
    <scope>NUCLEOTIDE SEQUENCE [LARGE SCALE GENOMIC DNA]</scope>
    <source>
        <strain evidence="6">WM2013NL</strain>
        <tissue evidence="6">Head and thorax</tissue>
    </source>
</reference>
<evidence type="ECO:0000256" key="4">
    <source>
        <dbReference type="ARBA" id="ARBA00023136"/>
    </source>
</evidence>
<evidence type="ECO:0000256" key="1">
    <source>
        <dbReference type="ARBA" id="ARBA00004141"/>
    </source>
</evidence>
<name>A0A0L7LEY2_OPEBR</name>
<dbReference type="STRING" id="104452.A0A0L7LEY2"/>
<keyword evidence="3 5" id="KW-1133">Transmembrane helix</keyword>
<dbReference type="PANTHER" id="PTHR48021:SF33">
    <property type="entry name" value="AT22075P-RELATED"/>
    <property type="match status" value="1"/>
</dbReference>
<comment type="subcellular location">
    <subcellularLocation>
        <location evidence="1">Membrane</location>
        <topology evidence="1">Multi-pass membrane protein</topology>
    </subcellularLocation>
</comment>
<evidence type="ECO:0000256" key="5">
    <source>
        <dbReference type="SAM" id="Phobius"/>
    </source>
</evidence>